<dbReference type="Proteomes" id="UP001597120">
    <property type="component" value="Unassembled WGS sequence"/>
</dbReference>
<evidence type="ECO:0000313" key="2">
    <source>
        <dbReference type="Proteomes" id="UP001597120"/>
    </source>
</evidence>
<name>A0ABW3D8S2_9BACL</name>
<evidence type="ECO:0000313" key="1">
    <source>
        <dbReference type="EMBL" id="MFD0868325.1"/>
    </source>
</evidence>
<sequence>MAFSNHTGHHFYHEIYGDPESAKKRRGLYLQSRHSVPRTGYSNSNSYYLILQDKDKRLSPSFGQARLPMKYEKNSYRSISWMSDRV</sequence>
<accession>A0ABW3D8S2</accession>
<proteinExistence type="predicted"/>
<gene>
    <name evidence="1" type="ORF">ACFQ03_04130</name>
</gene>
<organism evidence="1 2">
    <name type="scientific">Paenibacillus residui</name>
    <dbReference type="NCBI Taxonomy" id="629724"/>
    <lineage>
        <taxon>Bacteria</taxon>
        <taxon>Bacillati</taxon>
        <taxon>Bacillota</taxon>
        <taxon>Bacilli</taxon>
        <taxon>Bacillales</taxon>
        <taxon>Paenibacillaceae</taxon>
        <taxon>Paenibacillus</taxon>
    </lineage>
</organism>
<dbReference type="EMBL" id="JBHTIU010000012">
    <property type="protein sequence ID" value="MFD0868325.1"/>
    <property type="molecule type" value="Genomic_DNA"/>
</dbReference>
<dbReference type="RefSeq" id="WP_379286261.1">
    <property type="nucleotide sequence ID" value="NZ_JBHTIU010000012.1"/>
</dbReference>
<reference evidence="2" key="1">
    <citation type="journal article" date="2019" name="Int. J. Syst. Evol. Microbiol.">
        <title>The Global Catalogue of Microorganisms (GCM) 10K type strain sequencing project: providing services to taxonomists for standard genome sequencing and annotation.</title>
        <authorList>
            <consortium name="The Broad Institute Genomics Platform"/>
            <consortium name="The Broad Institute Genome Sequencing Center for Infectious Disease"/>
            <person name="Wu L."/>
            <person name="Ma J."/>
        </authorList>
    </citation>
    <scope>NUCLEOTIDE SEQUENCE [LARGE SCALE GENOMIC DNA]</scope>
    <source>
        <strain evidence="2">CCUG 57263</strain>
    </source>
</reference>
<protein>
    <submittedName>
        <fullName evidence="1">Uncharacterized protein</fullName>
    </submittedName>
</protein>
<comment type="caution">
    <text evidence="1">The sequence shown here is derived from an EMBL/GenBank/DDBJ whole genome shotgun (WGS) entry which is preliminary data.</text>
</comment>
<keyword evidence="2" id="KW-1185">Reference proteome</keyword>